<reference evidence="1 2" key="1">
    <citation type="submission" date="2018-06" db="EMBL/GenBank/DDBJ databases">
        <authorList>
            <consortium name="Pathogen Informatics"/>
            <person name="Doyle S."/>
        </authorList>
    </citation>
    <scope>NUCLEOTIDE SEQUENCE [LARGE SCALE GENOMIC DNA]</scope>
    <source>
        <strain evidence="1 2">NCTC12877</strain>
    </source>
</reference>
<dbReference type="OrthoDB" id="6717899at2"/>
<gene>
    <name evidence="1" type="ORF">NCTC12877_00003</name>
</gene>
<dbReference type="EMBL" id="UGQB01000001">
    <property type="protein sequence ID" value="STY98623.1"/>
    <property type="molecule type" value="Genomic_DNA"/>
</dbReference>
<protein>
    <submittedName>
        <fullName evidence="1">Uncharacterized protein</fullName>
    </submittedName>
</protein>
<organism evidence="1 2">
    <name type="scientific">Moraxella caprae</name>
    <dbReference type="NCBI Taxonomy" id="90240"/>
    <lineage>
        <taxon>Bacteria</taxon>
        <taxon>Pseudomonadati</taxon>
        <taxon>Pseudomonadota</taxon>
        <taxon>Gammaproteobacteria</taxon>
        <taxon>Moraxellales</taxon>
        <taxon>Moraxellaceae</taxon>
        <taxon>Moraxella</taxon>
    </lineage>
</organism>
<proteinExistence type="predicted"/>
<keyword evidence="2" id="KW-1185">Reference proteome</keyword>
<accession>A0A378QH27</accession>
<dbReference type="AlphaFoldDB" id="A0A378QH27"/>
<dbReference type="Proteomes" id="UP000254065">
    <property type="component" value="Unassembled WGS sequence"/>
</dbReference>
<dbReference type="STRING" id="1122244.GCA_000426885_02509"/>
<evidence type="ECO:0000313" key="2">
    <source>
        <dbReference type="Proteomes" id="UP000254065"/>
    </source>
</evidence>
<sequence length="97" mass="10579">MLQLAGKVINLFTVEGGTDKDGKDYAERHKVQLMGSVLLQNGDTKFDLLDLTVPNISDWSGLQNKDITVQIGAFAPEKNTIVYFVPKGVKPQLMGAS</sequence>
<name>A0A378QH27_9GAMM</name>
<dbReference type="RefSeq" id="WP_029103834.1">
    <property type="nucleotide sequence ID" value="NZ_UGQB01000001.1"/>
</dbReference>
<evidence type="ECO:0000313" key="1">
    <source>
        <dbReference type="EMBL" id="STY98623.1"/>
    </source>
</evidence>